<evidence type="ECO:0000256" key="6">
    <source>
        <dbReference type="ARBA" id="ARBA00022801"/>
    </source>
</evidence>
<dbReference type="SMART" id="SM00477">
    <property type="entry name" value="NUC"/>
    <property type="match status" value="1"/>
</dbReference>
<dbReference type="AlphaFoldDB" id="A0A1I3KVZ4"/>
<dbReference type="InterPro" id="IPR040255">
    <property type="entry name" value="Non-specific_endonuclease"/>
</dbReference>
<dbReference type="PANTHER" id="PTHR13966:SF5">
    <property type="entry name" value="ENDONUCLEASE G, MITOCHONDRIAL"/>
    <property type="match status" value="1"/>
</dbReference>
<dbReference type="RefSeq" id="WP_083425735.1">
    <property type="nucleotide sequence ID" value="NZ_FORI01000005.1"/>
</dbReference>
<dbReference type="EC" id="3.1.30.-" evidence="10"/>
<evidence type="ECO:0000256" key="3">
    <source>
        <dbReference type="ARBA" id="ARBA00022722"/>
    </source>
</evidence>
<dbReference type="Pfam" id="PF01223">
    <property type="entry name" value="Endonuclease_NS"/>
    <property type="match status" value="1"/>
</dbReference>
<feature type="active site" description="Proton acceptor" evidence="8">
    <location>
        <position position="191"/>
    </location>
</feature>
<evidence type="ECO:0000256" key="1">
    <source>
        <dbReference type="ARBA" id="ARBA00001946"/>
    </source>
</evidence>
<name>A0A1I3KVZ4_9SPIR</name>
<dbReference type="SMART" id="SM00892">
    <property type="entry name" value="Endonuclease_NS"/>
    <property type="match status" value="1"/>
</dbReference>
<evidence type="ECO:0000259" key="12">
    <source>
        <dbReference type="SMART" id="SM00477"/>
    </source>
</evidence>
<feature type="binding site" evidence="9">
    <location>
        <position position="222"/>
    </location>
    <ligand>
        <name>Mg(2+)</name>
        <dbReference type="ChEBI" id="CHEBI:18420"/>
        <note>catalytic</note>
    </ligand>
</feature>
<dbReference type="GO" id="GO:0016787">
    <property type="term" value="F:hydrolase activity"/>
    <property type="evidence" value="ECO:0007669"/>
    <property type="project" value="UniProtKB-KW"/>
</dbReference>
<evidence type="ECO:0000313" key="15">
    <source>
        <dbReference type="Proteomes" id="UP000182737"/>
    </source>
</evidence>
<feature type="transmembrane region" description="Helical" evidence="11">
    <location>
        <begin position="15"/>
        <end position="34"/>
    </location>
</feature>
<dbReference type="InterPro" id="IPR018524">
    <property type="entry name" value="DNA/RNA_endonuclease_AS"/>
</dbReference>
<evidence type="ECO:0000313" key="14">
    <source>
        <dbReference type="EMBL" id="SFI76550.1"/>
    </source>
</evidence>
<evidence type="ECO:0000256" key="2">
    <source>
        <dbReference type="ARBA" id="ARBA00010052"/>
    </source>
</evidence>
<dbReference type="GO" id="GO:0046872">
    <property type="term" value="F:metal ion binding"/>
    <property type="evidence" value="ECO:0007669"/>
    <property type="project" value="UniProtKB-KW"/>
</dbReference>
<keyword evidence="4 9" id="KW-0479">Metal-binding</keyword>
<evidence type="ECO:0000256" key="8">
    <source>
        <dbReference type="PIRSR" id="PIRSR640255-1"/>
    </source>
</evidence>
<gene>
    <name evidence="14" type="ORF">SAMN04487775_105195</name>
</gene>
<dbReference type="GO" id="GO:0003676">
    <property type="term" value="F:nucleic acid binding"/>
    <property type="evidence" value="ECO:0007669"/>
    <property type="project" value="InterPro"/>
</dbReference>
<evidence type="ECO:0000259" key="13">
    <source>
        <dbReference type="SMART" id="SM00892"/>
    </source>
</evidence>
<keyword evidence="11" id="KW-1133">Transmembrane helix</keyword>
<dbReference type="CDD" id="cd00091">
    <property type="entry name" value="NUC"/>
    <property type="match status" value="1"/>
</dbReference>
<proteinExistence type="inferred from homology"/>
<keyword evidence="6 10" id="KW-0378">Hydrolase</keyword>
<evidence type="ECO:0000256" key="9">
    <source>
        <dbReference type="PIRSR" id="PIRSR640255-2"/>
    </source>
</evidence>
<evidence type="ECO:0000256" key="4">
    <source>
        <dbReference type="ARBA" id="ARBA00022723"/>
    </source>
</evidence>
<dbReference type="PROSITE" id="PS01070">
    <property type="entry name" value="NUCLEASE_NON_SPEC"/>
    <property type="match status" value="1"/>
</dbReference>
<dbReference type="GO" id="GO:0004519">
    <property type="term" value="F:endonuclease activity"/>
    <property type="evidence" value="ECO:0007669"/>
    <property type="project" value="UniProtKB-UniRule"/>
</dbReference>
<dbReference type="OrthoDB" id="9770276at2"/>
<dbReference type="InterPro" id="IPR001604">
    <property type="entry name" value="Endo_G_ENPP1-like_dom"/>
</dbReference>
<evidence type="ECO:0000256" key="11">
    <source>
        <dbReference type="SAM" id="Phobius"/>
    </source>
</evidence>
<protein>
    <recommendedName>
        <fullName evidence="10">Endonuclease</fullName>
        <ecNumber evidence="10">3.1.30.-</ecNumber>
    </recommendedName>
</protein>
<dbReference type="PANTHER" id="PTHR13966">
    <property type="entry name" value="ENDONUCLEASE RELATED"/>
    <property type="match status" value="1"/>
</dbReference>
<dbReference type="Gene3D" id="3.40.570.10">
    <property type="entry name" value="Extracellular Endonuclease, subunit A"/>
    <property type="match status" value="1"/>
</dbReference>
<feature type="domain" description="DNA/RNA non-specific endonuclease/pyrophosphatase/phosphodiesterase" evidence="13">
    <location>
        <begin position="126"/>
        <end position="347"/>
    </location>
</feature>
<sequence length="362" mass="39934">MGGKKKSKKNQKSKVIYVLLGLVLLLVAGAWYLYGKPTLVVDEGGLTLVQTEPPLINEIKAEISAAAENLGGAGDISSVTPVANTTGTSGSNPALDQGHAENSPLFWGNPSDSIKDTAAAKNYLMEKPQFTICYNNETLNPNWVAWHLSRSDLGEADRADTFRPDPELPSEWYAVRKQDYKFPAYGFDRGHICPSADRTANTEDNSMTFLMTNMVPQAPDNNRIVWVALEKYEREVVLQGKEAYIFAGPLGVGGTGDKGYFESIPLKLKDGTELSITVPAYTWKIIMFLPEGDDDFSRIASEAEVLAVCVPNEKGCGKNGSWQQYLCSINYIEENTGYNFFELLDDELEENIESRIMSEAVQ</sequence>
<dbReference type="EMBL" id="FORI01000005">
    <property type="protein sequence ID" value="SFI76550.1"/>
    <property type="molecule type" value="Genomic_DNA"/>
</dbReference>
<keyword evidence="5 10" id="KW-0255">Endonuclease</keyword>
<evidence type="ECO:0000256" key="7">
    <source>
        <dbReference type="ARBA" id="ARBA00022842"/>
    </source>
</evidence>
<reference evidence="15" key="1">
    <citation type="submission" date="2016-10" db="EMBL/GenBank/DDBJ databases">
        <authorList>
            <person name="Varghese N."/>
            <person name="Submissions S."/>
        </authorList>
    </citation>
    <scope>NUCLEOTIDE SEQUENCE [LARGE SCALE GENOMIC DNA]</scope>
    <source>
        <strain evidence="15">XBD1002</strain>
    </source>
</reference>
<comment type="cofactor">
    <cofactor evidence="1 10">
        <name>Mg(2+)</name>
        <dbReference type="ChEBI" id="CHEBI:18420"/>
    </cofactor>
</comment>
<keyword evidence="15" id="KW-1185">Reference proteome</keyword>
<dbReference type="InterPro" id="IPR020821">
    <property type="entry name" value="ENPP1-3/EXOG-like_nuc-like"/>
</dbReference>
<organism evidence="14 15">
    <name type="scientific">Treponema bryantii</name>
    <dbReference type="NCBI Taxonomy" id="163"/>
    <lineage>
        <taxon>Bacteria</taxon>
        <taxon>Pseudomonadati</taxon>
        <taxon>Spirochaetota</taxon>
        <taxon>Spirochaetia</taxon>
        <taxon>Spirochaetales</taxon>
        <taxon>Treponemataceae</taxon>
        <taxon>Treponema</taxon>
    </lineage>
</organism>
<comment type="similarity">
    <text evidence="2 10">Belongs to the DNA/RNA non-specific endonuclease family.</text>
</comment>
<dbReference type="SUPFAM" id="SSF54060">
    <property type="entry name" value="His-Me finger endonucleases"/>
    <property type="match status" value="1"/>
</dbReference>
<evidence type="ECO:0000256" key="10">
    <source>
        <dbReference type="RuleBase" id="RU366055"/>
    </source>
</evidence>
<keyword evidence="11" id="KW-0472">Membrane</keyword>
<accession>A0A1I3KVZ4</accession>
<dbReference type="InterPro" id="IPR044929">
    <property type="entry name" value="DNA/RNA_non-sp_Endonuclease_sf"/>
</dbReference>
<dbReference type="InterPro" id="IPR044925">
    <property type="entry name" value="His-Me_finger_sf"/>
</dbReference>
<feature type="domain" description="ENPP1-3/EXOG-like endonuclease/phosphodiesterase" evidence="12">
    <location>
        <begin position="127"/>
        <end position="347"/>
    </location>
</feature>
<keyword evidence="7" id="KW-0460">Magnesium</keyword>
<keyword evidence="3 10" id="KW-0540">Nuclease</keyword>
<keyword evidence="11" id="KW-0812">Transmembrane</keyword>
<dbReference type="Proteomes" id="UP000182737">
    <property type="component" value="Unassembled WGS sequence"/>
</dbReference>
<evidence type="ECO:0000256" key="5">
    <source>
        <dbReference type="ARBA" id="ARBA00022759"/>
    </source>
</evidence>